<protein>
    <submittedName>
        <fullName evidence="1">Uncharacterized protein</fullName>
    </submittedName>
</protein>
<dbReference type="EMBL" id="MDHH01000002">
    <property type="protein sequence ID" value="OUE02767.1"/>
    <property type="molecule type" value="Genomic_DNA"/>
</dbReference>
<accession>A0A251XHX1</accession>
<sequence length="44" mass="4997">MHDTVLTTTTSRRLSSEFVVEWRRRSTSALTDESFSMKVSVCGT</sequence>
<dbReference type="AlphaFoldDB" id="A0A251XHX1"/>
<reference evidence="1 2" key="1">
    <citation type="submission" date="2016-08" db="EMBL/GenBank/DDBJ databases">
        <title>Genome sequence of Clavibacter michiganensis subsp. michiganensis strain CASJ007.</title>
        <authorList>
            <person name="Thapa S.P."/>
            <person name="Coaker G."/>
        </authorList>
    </citation>
    <scope>NUCLEOTIDE SEQUENCE [LARGE SCALE GENOMIC DNA]</scope>
    <source>
        <strain evidence="1">CASJ007</strain>
    </source>
</reference>
<comment type="caution">
    <text evidence="1">The sequence shown here is derived from an EMBL/GenBank/DDBJ whole genome shotgun (WGS) entry which is preliminary data.</text>
</comment>
<gene>
    <name evidence="1" type="ORF">CMMCAS07_12180</name>
</gene>
<evidence type="ECO:0000313" key="1">
    <source>
        <dbReference type="EMBL" id="OUE02767.1"/>
    </source>
</evidence>
<evidence type="ECO:0000313" key="2">
    <source>
        <dbReference type="Proteomes" id="UP000195062"/>
    </source>
</evidence>
<dbReference type="Proteomes" id="UP000195062">
    <property type="component" value="Unassembled WGS sequence"/>
</dbReference>
<name>A0A251XHX1_CLAMM</name>
<organism evidence="1 2">
    <name type="scientific">Clavibacter michiganensis subsp. michiganensis</name>
    <dbReference type="NCBI Taxonomy" id="33013"/>
    <lineage>
        <taxon>Bacteria</taxon>
        <taxon>Bacillati</taxon>
        <taxon>Actinomycetota</taxon>
        <taxon>Actinomycetes</taxon>
        <taxon>Micrococcales</taxon>
        <taxon>Microbacteriaceae</taxon>
        <taxon>Clavibacter</taxon>
    </lineage>
</organism>
<keyword evidence="2" id="KW-1185">Reference proteome</keyword>
<proteinExistence type="predicted"/>